<accession>A0AAV1HTW2</accession>
<keyword evidence="4" id="KW-1185">Reference proteome</keyword>
<proteinExistence type="predicted"/>
<feature type="region of interest" description="Disordered" evidence="2">
    <location>
        <begin position="534"/>
        <end position="600"/>
    </location>
</feature>
<evidence type="ECO:0000256" key="2">
    <source>
        <dbReference type="SAM" id="MobiDB-lite"/>
    </source>
</evidence>
<organism evidence="3 4">
    <name type="scientific">Coccomyxa viridis</name>
    <dbReference type="NCBI Taxonomy" id="1274662"/>
    <lineage>
        <taxon>Eukaryota</taxon>
        <taxon>Viridiplantae</taxon>
        <taxon>Chlorophyta</taxon>
        <taxon>core chlorophytes</taxon>
        <taxon>Trebouxiophyceae</taxon>
        <taxon>Trebouxiophyceae incertae sedis</taxon>
        <taxon>Coccomyxaceae</taxon>
        <taxon>Coccomyxa</taxon>
    </lineage>
</organism>
<evidence type="ECO:0000256" key="1">
    <source>
        <dbReference type="SAM" id="Coils"/>
    </source>
</evidence>
<dbReference type="AlphaFoldDB" id="A0AAV1HTW2"/>
<dbReference type="Proteomes" id="UP001314263">
    <property type="component" value="Unassembled WGS sequence"/>
</dbReference>
<feature type="compositionally biased region" description="Pro residues" evidence="2">
    <location>
        <begin position="550"/>
        <end position="560"/>
    </location>
</feature>
<feature type="region of interest" description="Disordered" evidence="2">
    <location>
        <begin position="276"/>
        <end position="303"/>
    </location>
</feature>
<gene>
    <name evidence="3" type="ORF">CVIRNUC_001686</name>
</gene>
<reference evidence="3 4" key="1">
    <citation type="submission" date="2023-10" db="EMBL/GenBank/DDBJ databases">
        <authorList>
            <person name="Maclean D."/>
            <person name="Macfadyen A."/>
        </authorList>
    </citation>
    <scope>NUCLEOTIDE SEQUENCE [LARGE SCALE GENOMIC DNA]</scope>
</reference>
<feature type="region of interest" description="Disordered" evidence="2">
    <location>
        <begin position="1"/>
        <end position="41"/>
    </location>
</feature>
<feature type="compositionally biased region" description="Low complexity" evidence="2">
    <location>
        <begin position="534"/>
        <end position="544"/>
    </location>
</feature>
<protein>
    <submittedName>
        <fullName evidence="3">Uncharacterized protein</fullName>
    </submittedName>
</protein>
<comment type="caution">
    <text evidence="3">The sequence shown here is derived from an EMBL/GenBank/DDBJ whole genome shotgun (WGS) entry which is preliminary data.</text>
</comment>
<feature type="compositionally biased region" description="Polar residues" evidence="2">
    <location>
        <begin position="670"/>
        <end position="682"/>
    </location>
</feature>
<dbReference type="EMBL" id="CAUYUE010000002">
    <property type="protein sequence ID" value="CAK0746353.1"/>
    <property type="molecule type" value="Genomic_DNA"/>
</dbReference>
<feature type="region of interest" description="Disordered" evidence="2">
    <location>
        <begin position="656"/>
        <end position="689"/>
    </location>
</feature>
<keyword evidence="1" id="KW-0175">Coiled coil</keyword>
<sequence>MVSWQGSQQPLGLQTSSPDVAPPASQQLDASSEASLGQQTASAFQQTNQSLYNDFQSQKLGSSHAMFPAGPAHALQQPSMKTPYENMAAQGLPEQAHAFYESLSSQAQQPATQSMLTMQQVQQAQQQLLAPLTAMSLQGTSSQGQEAFDQLTGHLPGAFPNLGNSAVQPGLLEGIARQQRVASYNNLIVQAQAAHAHAQAQAQADHEQRFLDNLTQANAEQQQRLINEHAAAGLMNSLHAAAVANPQMPMGLDAAAAQAQHNAALLASLHAAQQQQQASQASGMDPAGSGLPNGLANRGSMTLDGLQSRSSMTVEAGLASQHQSMLNSVAAAQLAASKTGSMATLNELSDAQEAQLQNAVAEARSSAFAKPPSLPQHLGPADVCSPPFSPPKSNTLAAQRSGEVPGLSLASGKLHQQEDMVPNSTAEKLRREVVRLTSEAERLEKEVQRQKTLREGERVEFAEAKDRLKSSWAVDRDDFARVKEQLKKKNAEHHVQNGRLSQSLKESEASCRMLRELCLRSGVLVPPELMQSSSSLANSASMQSTLSIEAPPPSRTPEPQEPAAAQAPHPLPPLPPGTPKALPAASASSGPPAASTAALAASEPAPVPQLVTGTPVPPIVLAPPIVASPVQNGSSVPTAAAATAMATAVMQQLETITTNASTTSTASNGEPGSTERSSEQNVTAATAAAQAAAALGQLAAALAGQAPMEPSAAVAAPVAPAPEGEPASEAPSVNPDEPALSEPGDAASVASAKELPEALSSSPVKQPLEEAPEEAAPSSS</sequence>
<feature type="compositionally biased region" description="Low complexity" evidence="2">
    <location>
        <begin position="703"/>
        <end position="733"/>
    </location>
</feature>
<name>A0AAV1HTW2_9CHLO</name>
<feature type="region of interest" description="Disordered" evidence="2">
    <location>
        <begin position="703"/>
        <end position="780"/>
    </location>
</feature>
<feature type="compositionally biased region" description="Low complexity" evidence="2">
    <location>
        <begin position="579"/>
        <end position="600"/>
    </location>
</feature>
<evidence type="ECO:0000313" key="4">
    <source>
        <dbReference type="Proteomes" id="UP001314263"/>
    </source>
</evidence>
<evidence type="ECO:0000313" key="3">
    <source>
        <dbReference type="EMBL" id="CAK0746353.1"/>
    </source>
</evidence>
<feature type="compositionally biased region" description="Low complexity" evidence="2">
    <location>
        <begin position="657"/>
        <end position="668"/>
    </location>
</feature>
<feature type="compositionally biased region" description="Pro residues" evidence="2">
    <location>
        <begin position="569"/>
        <end position="578"/>
    </location>
</feature>
<feature type="coiled-coil region" evidence="1">
    <location>
        <begin position="426"/>
        <end position="460"/>
    </location>
</feature>